<gene>
    <name evidence="3" type="ORF">FIBSPDRAFT_951518</name>
</gene>
<feature type="transmembrane region" description="Helical" evidence="1">
    <location>
        <begin position="16"/>
        <end position="36"/>
    </location>
</feature>
<dbReference type="Pfam" id="PF20151">
    <property type="entry name" value="DUF6533"/>
    <property type="match status" value="1"/>
</dbReference>
<feature type="transmembrane region" description="Helical" evidence="1">
    <location>
        <begin position="57"/>
        <end position="76"/>
    </location>
</feature>
<feature type="transmembrane region" description="Helical" evidence="1">
    <location>
        <begin position="222"/>
        <end position="242"/>
    </location>
</feature>
<evidence type="ECO:0000259" key="2">
    <source>
        <dbReference type="Pfam" id="PF20151"/>
    </source>
</evidence>
<feature type="transmembrane region" description="Helical" evidence="1">
    <location>
        <begin position="125"/>
        <end position="145"/>
    </location>
</feature>
<evidence type="ECO:0000313" key="4">
    <source>
        <dbReference type="Proteomes" id="UP000076532"/>
    </source>
</evidence>
<sequence>MDIDRETATRDVRIHYYIQLVSFVILLYDHIIAFPLEVKAIWRRPPSINSGLYLANRYLATIGNAAFLAIGFQTLSDKASFSPNELMFVAHFVSCQTASLWGQLLLLANQLLIRVYAIYARDRRILITFLCMGAAIVGATIFSFINQRSQPLKGFPGCTIEHTTQNAIRLAIPWECLLVYDTLILVLTVLKTYRTAHDRTEARRATSSRAVYIPTLILRDGALYFTGIALSNALNIICFYVTPPLLKGSFSSFNSVIGIVFVSRMVLSLRAAAIESHEKSHCHTAWNVGSEIFSHPQFRGPDAEDTIELSSISNPSERRSQADIGANFGPVIDISHLYPTIDRDPTQIAAR</sequence>
<dbReference type="OrthoDB" id="2686513at2759"/>
<evidence type="ECO:0000313" key="3">
    <source>
        <dbReference type="EMBL" id="KZP23917.1"/>
    </source>
</evidence>
<name>A0A166MEB2_9AGAM</name>
<organism evidence="3 4">
    <name type="scientific">Athelia psychrophila</name>
    <dbReference type="NCBI Taxonomy" id="1759441"/>
    <lineage>
        <taxon>Eukaryota</taxon>
        <taxon>Fungi</taxon>
        <taxon>Dikarya</taxon>
        <taxon>Basidiomycota</taxon>
        <taxon>Agaricomycotina</taxon>
        <taxon>Agaricomycetes</taxon>
        <taxon>Agaricomycetidae</taxon>
        <taxon>Atheliales</taxon>
        <taxon>Atheliaceae</taxon>
        <taxon>Athelia</taxon>
    </lineage>
</organism>
<keyword evidence="1" id="KW-0812">Transmembrane</keyword>
<proteinExistence type="predicted"/>
<evidence type="ECO:0000256" key="1">
    <source>
        <dbReference type="SAM" id="Phobius"/>
    </source>
</evidence>
<keyword evidence="1" id="KW-0472">Membrane</keyword>
<reference evidence="3 4" key="1">
    <citation type="journal article" date="2016" name="Mol. Biol. Evol.">
        <title>Comparative Genomics of Early-Diverging Mushroom-Forming Fungi Provides Insights into the Origins of Lignocellulose Decay Capabilities.</title>
        <authorList>
            <person name="Nagy L.G."/>
            <person name="Riley R."/>
            <person name="Tritt A."/>
            <person name="Adam C."/>
            <person name="Daum C."/>
            <person name="Floudas D."/>
            <person name="Sun H."/>
            <person name="Yadav J.S."/>
            <person name="Pangilinan J."/>
            <person name="Larsson K.H."/>
            <person name="Matsuura K."/>
            <person name="Barry K."/>
            <person name="Labutti K."/>
            <person name="Kuo R."/>
            <person name="Ohm R.A."/>
            <person name="Bhattacharya S.S."/>
            <person name="Shirouzu T."/>
            <person name="Yoshinaga Y."/>
            <person name="Martin F.M."/>
            <person name="Grigoriev I.V."/>
            <person name="Hibbett D.S."/>
        </authorList>
    </citation>
    <scope>NUCLEOTIDE SEQUENCE [LARGE SCALE GENOMIC DNA]</scope>
    <source>
        <strain evidence="3 4">CBS 109695</strain>
    </source>
</reference>
<feature type="transmembrane region" description="Helical" evidence="1">
    <location>
        <begin position="88"/>
        <end position="113"/>
    </location>
</feature>
<dbReference type="EMBL" id="KV417529">
    <property type="protein sequence ID" value="KZP23917.1"/>
    <property type="molecule type" value="Genomic_DNA"/>
</dbReference>
<protein>
    <recommendedName>
        <fullName evidence="2">DUF6533 domain-containing protein</fullName>
    </recommendedName>
</protein>
<keyword evidence="1" id="KW-1133">Transmembrane helix</keyword>
<dbReference type="InterPro" id="IPR045340">
    <property type="entry name" value="DUF6533"/>
</dbReference>
<dbReference type="AlphaFoldDB" id="A0A166MEB2"/>
<keyword evidence="4" id="KW-1185">Reference proteome</keyword>
<dbReference type="Proteomes" id="UP000076532">
    <property type="component" value="Unassembled WGS sequence"/>
</dbReference>
<feature type="domain" description="DUF6533" evidence="2">
    <location>
        <begin position="17"/>
        <end position="60"/>
    </location>
</feature>
<feature type="transmembrane region" description="Helical" evidence="1">
    <location>
        <begin position="171"/>
        <end position="190"/>
    </location>
</feature>
<accession>A0A166MEB2</accession>